<keyword evidence="3 7" id="KW-0812">Transmembrane</keyword>
<dbReference type="CTD" id="51338"/>
<dbReference type="InterPro" id="IPR030417">
    <property type="entry name" value="MS4A"/>
</dbReference>
<comment type="subcellular location">
    <subcellularLocation>
        <location evidence="1">Membrane</location>
        <topology evidence="1">Multi-pass membrane protein</topology>
    </subcellularLocation>
</comment>
<dbReference type="GO" id="GO:0005794">
    <property type="term" value="C:Golgi apparatus"/>
    <property type="evidence" value="ECO:0007669"/>
    <property type="project" value="TreeGrafter"/>
</dbReference>
<keyword evidence="8" id="KW-1185">Reference proteome</keyword>
<evidence type="ECO:0000256" key="2">
    <source>
        <dbReference type="ARBA" id="ARBA00009565"/>
    </source>
</evidence>
<keyword evidence="5 7" id="KW-0472">Membrane</keyword>
<evidence type="ECO:0000256" key="4">
    <source>
        <dbReference type="ARBA" id="ARBA00022989"/>
    </source>
</evidence>
<evidence type="ECO:0000313" key="8">
    <source>
        <dbReference type="Proteomes" id="UP000694906"/>
    </source>
</evidence>
<dbReference type="KEGG" id="hgl:101700053"/>
<dbReference type="GO" id="GO:0005886">
    <property type="term" value="C:plasma membrane"/>
    <property type="evidence" value="ECO:0007669"/>
    <property type="project" value="TreeGrafter"/>
</dbReference>
<accession>A0AAX6Q804</accession>
<evidence type="ECO:0000256" key="7">
    <source>
        <dbReference type="SAM" id="Phobius"/>
    </source>
</evidence>
<evidence type="ECO:0000256" key="1">
    <source>
        <dbReference type="ARBA" id="ARBA00004141"/>
    </source>
</evidence>
<evidence type="ECO:0000313" key="9">
    <source>
        <dbReference type="RefSeq" id="XP_004869758.1"/>
    </source>
</evidence>
<dbReference type="PANTHER" id="PTHR23320:SF128">
    <property type="entry name" value="MEMBRANE-SPANNING 4-DOMAINS SUBFAMILY A MEMBER 4A"/>
    <property type="match status" value="1"/>
</dbReference>
<gene>
    <name evidence="9" type="primary">Ms4a4a</name>
</gene>
<feature type="transmembrane region" description="Helical" evidence="7">
    <location>
        <begin position="45"/>
        <end position="65"/>
    </location>
</feature>
<dbReference type="GeneID" id="101700053"/>
<proteinExistence type="inferred from homology"/>
<feature type="transmembrane region" description="Helical" evidence="7">
    <location>
        <begin position="77"/>
        <end position="102"/>
    </location>
</feature>
<sequence length="236" mass="25038">MATIHRMERASVAAGPEPQLGKPISLHSSLWEGMTEKFLKGKPKVLGAMQIMAGLMSLSVGIAMICSTPPSYGPKPFTVYTGYLIWGSVMFIISGSFSVAAARRTTKGLVRASLGLNITSSVFAGVGMILLVVSLILNTEHHFSCYYYYQTTENCHMRESILTGLDGLMFVLSVLEFCLAVSLSSFGCKVLCCHAGGLLLVLPSDLRSTEAASPAALGGGFMDSTAAEKSAPENVP</sequence>
<protein>
    <submittedName>
        <fullName evidence="9">Membrane-spanning 4-domains subfamily A member 4A isoform X1</fullName>
    </submittedName>
</protein>
<evidence type="ECO:0000256" key="3">
    <source>
        <dbReference type="ARBA" id="ARBA00022692"/>
    </source>
</evidence>
<dbReference type="AlphaFoldDB" id="A0AAX6Q804"/>
<organism evidence="8 9">
    <name type="scientific">Heterocephalus glaber</name>
    <name type="common">Naked mole rat</name>
    <dbReference type="NCBI Taxonomy" id="10181"/>
    <lineage>
        <taxon>Eukaryota</taxon>
        <taxon>Metazoa</taxon>
        <taxon>Chordata</taxon>
        <taxon>Craniata</taxon>
        <taxon>Vertebrata</taxon>
        <taxon>Euteleostomi</taxon>
        <taxon>Mammalia</taxon>
        <taxon>Eutheria</taxon>
        <taxon>Euarchontoglires</taxon>
        <taxon>Glires</taxon>
        <taxon>Rodentia</taxon>
        <taxon>Hystricomorpha</taxon>
        <taxon>Bathyergidae</taxon>
        <taxon>Heterocephalus</taxon>
    </lineage>
</organism>
<dbReference type="Pfam" id="PF04103">
    <property type="entry name" value="CD20"/>
    <property type="match status" value="1"/>
</dbReference>
<evidence type="ECO:0000256" key="6">
    <source>
        <dbReference type="SAM" id="MobiDB-lite"/>
    </source>
</evidence>
<keyword evidence="4 7" id="KW-1133">Transmembrane helix</keyword>
<dbReference type="Proteomes" id="UP000694906">
    <property type="component" value="Unplaced"/>
</dbReference>
<name>A0AAX6Q804_HETGA</name>
<feature type="transmembrane region" description="Helical" evidence="7">
    <location>
        <begin position="114"/>
        <end position="137"/>
    </location>
</feature>
<dbReference type="InterPro" id="IPR007237">
    <property type="entry name" value="CD20-like"/>
</dbReference>
<feature type="region of interest" description="Disordered" evidence="6">
    <location>
        <begin position="1"/>
        <end position="20"/>
    </location>
</feature>
<dbReference type="PANTHER" id="PTHR23320">
    <property type="entry name" value="MEMBRANE-SPANNING 4-DOMAINS SUBFAMILY A MS4A -RELATED"/>
    <property type="match status" value="1"/>
</dbReference>
<evidence type="ECO:0000256" key="5">
    <source>
        <dbReference type="ARBA" id="ARBA00023136"/>
    </source>
</evidence>
<comment type="similarity">
    <text evidence="2">Belongs to the MS4A family.</text>
</comment>
<dbReference type="RefSeq" id="XP_004869758.1">
    <property type="nucleotide sequence ID" value="XM_004869701.2"/>
</dbReference>
<reference evidence="9" key="1">
    <citation type="submission" date="2025-08" db="UniProtKB">
        <authorList>
            <consortium name="RefSeq"/>
        </authorList>
    </citation>
    <scope>IDENTIFICATION</scope>
</reference>